<evidence type="ECO:0000259" key="2">
    <source>
        <dbReference type="SMART" id="SM00256"/>
    </source>
</evidence>
<feature type="region of interest" description="Disordered" evidence="1">
    <location>
        <begin position="724"/>
        <end position="814"/>
    </location>
</feature>
<feature type="region of interest" description="Disordered" evidence="1">
    <location>
        <begin position="505"/>
        <end position="531"/>
    </location>
</feature>
<dbReference type="InterPro" id="IPR057214">
    <property type="entry name" value="DUF7892"/>
</dbReference>
<proteinExistence type="predicted"/>
<feature type="region of interest" description="Disordered" evidence="1">
    <location>
        <begin position="1337"/>
        <end position="1359"/>
    </location>
</feature>
<feature type="region of interest" description="Disordered" evidence="1">
    <location>
        <begin position="1120"/>
        <end position="1191"/>
    </location>
</feature>
<evidence type="ECO:0000313" key="3">
    <source>
        <dbReference type="EMBL" id="KAK3330256.1"/>
    </source>
</evidence>
<feature type="compositionally biased region" description="Basic and acidic residues" evidence="1">
    <location>
        <begin position="1483"/>
        <end position="1494"/>
    </location>
</feature>
<accession>A0AAE0MF44</accession>
<feature type="compositionally biased region" description="Basic and acidic residues" evidence="1">
    <location>
        <begin position="1030"/>
        <end position="1061"/>
    </location>
</feature>
<protein>
    <recommendedName>
        <fullName evidence="2">F-box domain-containing protein</fullName>
    </recommendedName>
</protein>
<dbReference type="InterPro" id="IPR036047">
    <property type="entry name" value="F-box-like_dom_sf"/>
</dbReference>
<organism evidence="3 4">
    <name type="scientific">Apodospora peruviana</name>
    <dbReference type="NCBI Taxonomy" id="516989"/>
    <lineage>
        <taxon>Eukaryota</taxon>
        <taxon>Fungi</taxon>
        <taxon>Dikarya</taxon>
        <taxon>Ascomycota</taxon>
        <taxon>Pezizomycotina</taxon>
        <taxon>Sordariomycetes</taxon>
        <taxon>Sordariomycetidae</taxon>
        <taxon>Sordariales</taxon>
        <taxon>Lasiosphaeriaceae</taxon>
        <taxon>Apodospora</taxon>
    </lineage>
</organism>
<feature type="compositionally biased region" description="Low complexity" evidence="1">
    <location>
        <begin position="1244"/>
        <end position="1253"/>
    </location>
</feature>
<keyword evidence="4" id="KW-1185">Reference proteome</keyword>
<feature type="compositionally biased region" description="Basic and acidic residues" evidence="1">
    <location>
        <begin position="1337"/>
        <end position="1349"/>
    </location>
</feature>
<feature type="region of interest" description="Disordered" evidence="1">
    <location>
        <begin position="1017"/>
        <end position="1096"/>
    </location>
</feature>
<sequence>MVSDGQVESETVDGCSPSAQLSDEVGFDNQKLGSTVPNDTTDKNHDAIHYVPMETDENNGSLKATDTGADNGNQMTVVTTQSSPKTDELRTSSRKRKSPGHNTDHGEATWPEGPKKVKLYSNADHAEHHVKSRVTDSSLGRDKSLLPTEIWHHIFTFCPPKSLGNLLCVNKLFNHSLDPSSSVRPEFPVSVTKGALRSLEPNAIWQASRRLFWPLMPTPLRSKTELDMWRLACSQRCQKCQNHDARFQATSSDPWQPGPGPDGVAAVWPFASRLCLPCLLKTSLKEVDLLVSPSIPNAILPALPFVLLNQDFVIVTASALESGQLPTDMQITRLYSSSDVEVLEQEFLAVKDMGSGTVEEWLKGLKGRGNDVRHEASKWEKWEGSGGLAKMVTQLYPGYDSLRSPNPAADVSIDCSSARISSQLPISATSTQSGFLNRPERTIEEVAELKAARKAEIERRALLLNPPLTANVLRHIPSFLAATQIITPMDESAWELLKPRLLAQQAEAEERERESEASNGMPPEHEEHQLETTLATTKEARDLVDKEWEEIQAPVRVKLACYADEIVRDKWEKGKRLSKDTCSKFATDVLIYVRKRFYDEIAREHAAARAAGQSPAEDPPEGPFTQKLTLENMKWVFDTKIKPHTESHRKELFYCNGCDGNFKAFGFEGVIQHYAAKHTTALSVGSVVVHWRAEWPEHPPFASESRPVKQPYYGQASVGHFSQHPSLPPSNYHYQPLPAPPVTPSYPPPPGPGYGAPPYVDPYQQPPPPQPYATQGTYPPFVPPTPFGQPQPYVSSSNPYSPYQPPAGPYPPPPVGVDPASGYAPPQNGNHLYTYGSHQANGPAPYPVPAPPAYPDTYLTKLEDIARNSREIWNTLGSVKDLPGSARVFATIHHLVKRYRARFYETPCLAMFIDGLSNNKDMRPVRNINGLVCKLCHFGLGNAASVHEERKSFSLPQLANHFQSKHVEPMQRTNSPADWILDMVLLPDVNVLSSVCASAGETQRSLIADALPESFRPQPIAVNQPPYDRQLNHTEPHPSHSVDPQHRPYEAVPRTDIHMNGEGDSNAYHVNRPPVAEYGPSNYSGSGQVNKPLGARNDVQGLTSQTVNSYLTDRAPLTAAEGVYTDHDRVTHSSGNRRSPQSSRPNRHQNGTQNNGKKAGKNKRGKGQDNNKGNRRLLEEEVKKDEKEARREEEKIRAMWAADRADTARAYSSSTRPDHGEATGQPSASQAPQELITRMPQNHQKPPSQKAAAPPVPEKEELNLLAALEMHLDQGRSPASVSNQHSPSDVVYLDGRCSALPVEPTSVSRTYARYSDDVNRPGSAAPYGGRYYHADVPARERSPQMRRLESGYYSRPAPAERQEAGYNRYRLRSEYSEQLPRYADSTRYDLPPPRPDDRGHEPAPRPDYTRYPEEGHAPSRQPVELFEIVHVTDATGEYYIKRPLRREPEPPRYAYEEDRRLYRDTDPYAAYEPVRMPSAMDSRPSESRRRDVRVDPAYQEEYDPRFPAV</sequence>
<feature type="compositionally biased region" description="Low complexity" evidence="1">
    <location>
        <begin position="1132"/>
        <end position="1157"/>
    </location>
</feature>
<feature type="compositionally biased region" description="Pro residues" evidence="1">
    <location>
        <begin position="780"/>
        <end position="789"/>
    </location>
</feature>
<feature type="region of interest" description="Disordered" evidence="1">
    <location>
        <begin position="1442"/>
        <end position="1509"/>
    </location>
</feature>
<feature type="compositionally biased region" description="Polar residues" evidence="1">
    <location>
        <begin position="58"/>
        <end position="84"/>
    </location>
</feature>
<reference evidence="3" key="2">
    <citation type="submission" date="2023-06" db="EMBL/GenBank/DDBJ databases">
        <authorList>
            <consortium name="Lawrence Berkeley National Laboratory"/>
            <person name="Haridas S."/>
            <person name="Hensen N."/>
            <person name="Bonometti L."/>
            <person name="Westerberg I."/>
            <person name="Brannstrom I.O."/>
            <person name="Guillou S."/>
            <person name="Cros-Aarteil S."/>
            <person name="Calhoun S."/>
            <person name="Kuo A."/>
            <person name="Mondo S."/>
            <person name="Pangilinan J."/>
            <person name="Riley R."/>
            <person name="Labutti K."/>
            <person name="Andreopoulos B."/>
            <person name="Lipzen A."/>
            <person name="Chen C."/>
            <person name="Yanf M."/>
            <person name="Daum C."/>
            <person name="Ng V."/>
            <person name="Clum A."/>
            <person name="Steindorff A."/>
            <person name="Ohm R."/>
            <person name="Martin F."/>
            <person name="Silar P."/>
            <person name="Natvig D."/>
            <person name="Lalanne C."/>
            <person name="Gautier V."/>
            <person name="Ament-Velasquez S.L."/>
            <person name="Kruys A."/>
            <person name="Hutchinson M.I."/>
            <person name="Powell A.J."/>
            <person name="Barry K."/>
            <person name="Miller A.N."/>
            <person name="Grigoriev I.V."/>
            <person name="Debuchy R."/>
            <person name="Gladieux P."/>
            <person name="Thoren M.H."/>
            <person name="Johannesson H."/>
        </authorList>
    </citation>
    <scope>NUCLEOTIDE SEQUENCE</scope>
    <source>
        <strain evidence="3">CBS 118394</strain>
    </source>
</reference>
<dbReference type="EMBL" id="JAUEDM010000001">
    <property type="protein sequence ID" value="KAK3330256.1"/>
    <property type="molecule type" value="Genomic_DNA"/>
</dbReference>
<dbReference type="SUPFAM" id="SSF81383">
    <property type="entry name" value="F-box domain"/>
    <property type="match status" value="1"/>
</dbReference>
<feature type="compositionally biased region" description="Basic and acidic residues" evidence="1">
    <location>
        <begin position="1445"/>
        <end position="1466"/>
    </location>
</feature>
<feature type="compositionally biased region" description="Basic and acidic residues" evidence="1">
    <location>
        <begin position="1394"/>
        <end position="1417"/>
    </location>
</feature>
<evidence type="ECO:0000313" key="4">
    <source>
        <dbReference type="Proteomes" id="UP001283341"/>
    </source>
</evidence>
<reference evidence="3" key="1">
    <citation type="journal article" date="2023" name="Mol. Phylogenet. Evol.">
        <title>Genome-scale phylogeny and comparative genomics of the fungal order Sordariales.</title>
        <authorList>
            <person name="Hensen N."/>
            <person name="Bonometti L."/>
            <person name="Westerberg I."/>
            <person name="Brannstrom I.O."/>
            <person name="Guillou S."/>
            <person name="Cros-Aarteil S."/>
            <person name="Calhoun S."/>
            <person name="Haridas S."/>
            <person name="Kuo A."/>
            <person name="Mondo S."/>
            <person name="Pangilinan J."/>
            <person name="Riley R."/>
            <person name="LaButti K."/>
            <person name="Andreopoulos B."/>
            <person name="Lipzen A."/>
            <person name="Chen C."/>
            <person name="Yan M."/>
            <person name="Daum C."/>
            <person name="Ng V."/>
            <person name="Clum A."/>
            <person name="Steindorff A."/>
            <person name="Ohm R.A."/>
            <person name="Martin F."/>
            <person name="Silar P."/>
            <person name="Natvig D.O."/>
            <person name="Lalanne C."/>
            <person name="Gautier V."/>
            <person name="Ament-Velasquez S.L."/>
            <person name="Kruys A."/>
            <person name="Hutchinson M.I."/>
            <person name="Powell A.J."/>
            <person name="Barry K."/>
            <person name="Miller A.N."/>
            <person name="Grigoriev I.V."/>
            <person name="Debuchy R."/>
            <person name="Gladieux P."/>
            <person name="Hiltunen Thoren M."/>
            <person name="Johannesson H."/>
        </authorList>
    </citation>
    <scope>NUCLEOTIDE SEQUENCE</scope>
    <source>
        <strain evidence="3">CBS 118394</strain>
    </source>
</reference>
<feature type="compositionally biased region" description="Pro residues" evidence="1">
    <location>
        <begin position="802"/>
        <end position="814"/>
    </location>
</feature>
<gene>
    <name evidence="3" type="ORF">B0H66DRAFT_611626</name>
</gene>
<feature type="region of interest" description="Disordered" evidence="1">
    <location>
        <begin position="1375"/>
        <end position="1421"/>
    </location>
</feature>
<dbReference type="Pfam" id="PF25422">
    <property type="entry name" value="DUF7892"/>
    <property type="match status" value="1"/>
</dbReference>
<feature type="region of interest" description="Disordered" evidence="1">
    <location>
        <begin position="1"/>
        <end position="114"/>
    </location>
</feature>
<feature type="compositionally biased region" description="Pro residues" evidence="1">
    <location>
        <begin position="737"/>
        <end position="752"/>
    </location>
</feature>
<feature type="region of interest" description="Disordered" evidence="1">
    <location>
        <begin position="1204"/>
        <end position="1260"/>
    </location>
</feature>
<comment type="caution">
    <text evidence="3">The sequence shown here is derived from an EMBL/GenBank/DDBJ whole genome shotgun (WGS) entry which is preliminary data.</text>
</comment>
<dbReference type="Proteomes" id="UP001283341">
    <property type="component" value="Unassembled WGS sequence"/>
</dbReference>
<dbReference type="SMART" id="SM00256">
    <property type="entry name" value="FBOX"/>
    <property type="match status" value="1"/>
</dbReference>
<feature type="domain" description="F-box" evidence="2">
    <location>
        <begin position="146"/>
        <end position="186"/>
    </location>
</feature>
<feature type="compositionally biased region" description="Low complexity" evidence="1">
    <location>
        <begin position="790"/>
        <end position="801"/>
    </location>
</feature>
<dbReference type="InterPro" id="IPR001810">
    <property type="entry name" value="F-box_dom"/>
</dbReference>
<evidence type="ECO:0000256" key="1">
    <source>
        <dbReference type="SAM" id="MobiDB-lite"/>
    </source>
</evidence>
<dbReference type="CDD" id="cd09917">
    <property type="entry name" value="F-box_SF"/>
    <property type="match status" value="1"/>
</dbReference>
<name>A0AAE0MF44_9PEZI</name>
<feature type="compositionally biased region" description="Basic and acidic residues" evidence="1">
    <location>
        <begin position="1176"/>
        <end position="1191"/>
    </location>
</feature>
<dbReference type="Pfam" id="PF00646">
    <property type="entry name" value="F-box"/>
    <property type="match status" value="1"/>
</dbReference>